<evidence type="ECO:0000313" key="2">
    <source>
        <dbReference type="Proteomes" id="UP000003711"/>
    </source>
</evidence>
<accession>E2NDN8</accession>
<organism evidence="1 2">
    <name type="scientific">Bacteroides cellulosilyticus DSM 14838</name>
    <dbReference type="NCBI Taxonomy" id="537012"/>
    <lineage>
        <taxon>Bacteria</taxon>
        <taxon>Pseudomonadati</taxon>
        <taxon>Bacteroidota</taxon>
        <taxon>Bacteroidia</taxon>
        <taxon>Bacteroidales</taxon>
        <taxon>Bacteroidaceae</taxon>
        <taxon>Bacteroides</taxon>
    </lineage>
</organism>
<dbReference type="AlphaFoldDB" id="E2NDN8"/>
<sequence length="54" mass="6220">MFPEFECFPERIRSVSAPYLLRVYRLGLTTDLIRSCYGLTTEQVRTSYGVAAEL</sequence>
<reference evidence="1 2" key="1">
    <citation type="submission" date="2008-12" db="EMBL/GenBank/DDBJ databases">
        <authorList>
            <person name="Fulton L."/>
            <person name="Clifton S."/>
            <person name="Fulton B."/>
            <person name="Xu J."/>
            <person name="Minx P."/>
            <person name="Pepin K.H."/>
            <person name="Johnson M."/>
            <person name="Bhonagiri V."/>
            <person name="Nash W.E."/>
            <person name="Mardis E.R."/>
            <person name="Wilson R.K."/>
        </authorList>
    </citation>
    <scope>NUCLEOTIDE SEQUENCE [LARGE SCALE GENOMIC DNA]</scope>
    <source>
        <strain evidence="1 2">DSM 14838</strain>
    </source>
</reference>
<name>E2NDN8_9BACE</name>
<dbReference type="Proteomes" id="UP000003711">
    <property type="component" value="Unassembled WGS sequence"/>
</dbReference>
<gene>
    <name evidence="1" type="ORF">BACCELL_02398</name>
</gene>
<evidence type="ECO:0000313" key="1">
    <source>
        <dbReference type="EMBL" id="EEF89937.1"/>
    </source>
</evidence>
<reference evidence="1 2" key="2">
    <citation type="submission" date="2009-01" db="EMBL/GenBank/DDBJ databases">
        <title>Draft genome sequence of Bacteroides cellulosilyticus (DSM 14838).</title>
        <authorList>
            <person name="Sudarsanam P."/>
            <person name="Ley R."/>
            <person name="Guruge J."/>
            <person name="Turnbaugh P.J."/>
            <person name="Mahowald M."/>
            <person name="Liep D."/>
            <person name="Gordon J."/>
        </authorList>
    </citation>
    <scope>NUCLEOTIDE SEQUENCE [LARGE SCALE GENOMIC DNA]</scope>
    <source>
        <strain evidence="1 2">DSM 14838</strain>
    </source>
</reference>
<comment type="caution">
    <text evidence="1">The sequence shown here is derived from an EMBL/GenBank/DDBJ whole genome shotgun (WGS) entry which is preliminary data.</text>
</comment>
<dbReference type="HOGENOM" id="CLU_3040211_0_0_10"/>
<proteinExistence type="predicted"/>
<dbReference type="EMBL" id="ACCH01000175">
    <property type="protein sequence ID" value="EEF89937.1"/>
    <property type="molecule type" value="Genomic_DNA"/>
</dbReference>
<protein>
    <submittedName>
        <fullName evidence="1">Uncharacterized protein</fullName>
    </submittedName>
</protein>